<dbReference type="Proteomes" id="UP000682733">
    <property type="component" value="Unassembled WGS sequence"/>
</dbReference>
<dbReference type="EMBL" id="CAJNOQ010038227">
    <property type="protein sequence ID" value="CAF1611819.1"/>
    <property type="molecule type" value="Genomic_DNA"/>
</dbReference>
<dbReference type="AlphaFoldDB" id="A0A816BNU2"/>
<evidence type="ECO:0000313" key="3">
    <source>
        <dbReference type="EMBL" id="CAF3891722.1"/>
    </source>
</evidence>
<evidence type="ECO:0000313" key="1">
    <source>
        <dbReference type="EMBL" id="CAF1119022.1"/>
    </source>
</evidence>
<gene>
    <name evidence="2" type="ORF">GPM918_LOCUS43132</name>
    <name evidence="1" type="ORF">OVA965_LOCUS20086</name>
    <name evidence="4" type="ORF">SRO942_LOCUS44537</name>
    <name evidence="3" type="ORF">TMI583_LOCUS20364</name>
</gene>
<evidence type="ECO:0000313" key="5">
    <source>
        <dbReference type="Proteomes" id="UP000663829"/>
    </source>
</evidence>
<organism evidence="2 5">
    <name type="scientific">Didymodactylos carnosus</name>
    <dbReference type="NCBI Taxonomy" id="1234261"/>
    <lineage>
        <taxon>Eukaryota</taxon>
        <taxon>Metazoa</taxon>
        <taxon>Spiralia</taxon>
        <taxon>Gnathifera</taxon>
        <taxon>Rotifera</taxon>
        <taxon>Eurotatoria</taxon>
        <taxon>Bdelloidea</taxon>
        <taxon>Philodinida</taxon>
        <taxon>Philodinidae</taxon>
        <taxon>Didymodactylos</taxon>
    </lineage>
</organism>
<dbReference type="Proteomes" id="UP000663829">
    <property type="component" value="Unassembled WGS sequence"/>
</dbReference>
<proteinExistence type="predicted"/>
<dbReference type="EMBL" id="CAJOBA010016446">
    <property type="protein sequence ID" value="CAF3891722.1"/>
    <property type="molecule type" value="Genomic_DNA"/>
</dbReference>
<dbReference type="EMBL" id="CAJOBC010105005">
    <property type="protein sequence ID" value="CAF4495103.1"/>
    <property type="molecule type" value="Genomic_DNA"/>
</dbReference>
<reference evidence="2" key="1">
    <citation type="submission" date="2021-02" db="EMBL/GenBank/DDBJ databases">
        <authorList>
            <person name="Nowell W R."/>
        </authorList>
    </citation>
    <scope>NUCLEOTIDE SEQUENCE</scope>
</reference>
<name>A0A816BNU2_9BILA</name>
<dbReference type="Proteomes" id="UP000677228">
    <property type="component" value="Unassembled WGS sequence"/>
</dbReference>
<dbReference type="Proteomes" id="UP000681722">
    <property type="component" value="Unassembled WGS sequence"/>
</dbReference>
<accession>A0A816BNU2</accession>
<evidence type="ECO:0000313" key="4">
    <source>
        <dbReference type="EMBL" id="CAF4495103.1"/>
    </source>
</evidence>
<evidence type="ECO:0000313" key="2">
    <source>
        <dbReference type="EMBL" id="CAF1611819.1"/>
    </source>
</evidence>
<sequence>MVTSFEDGCFCDYHLAFAKKCAALLKAGIVVDWSTKDLELYSTIAAGRKAKTCTVCGCIKYSSTSCPNLDISASVTVASERSTIQPDLIRLLRPHAFSDGADKEICEFWHVSRCHQFMLELSSCLK</sequence>
<keyword evidence="5" id="KW-1185">Reference proteome</keyword>
<protein>
    <submittedName>
        <fullName evidence="2">Uncharacterized protein</fullName>
    </submittedName>
</protein>
<comment type="caution">
    <text evidence="2">The sequence shown here is derived from an EMBL/GenBank/DDBJ whole genome shotgun (WGS) entry which is preliminary data.</text>
</comment>
<dbReference type="EMBL" id="CAJNOK010010564">
    <property type="protein sequence ID" value="CAF1119022.1"/>
    <property type="molecule type" value="Genomic_DNA"/>
</dbReference>